<proteinExistence type="predicted"/>
<name>A0AAD9EAP8_9PEZI</name>
<feature type="compositionally biased region" description="Basic residues" evidence="1">
    <location>
        <begin position="88"/>
        <end position="103"/>
    </location>
</feature>
<sequence length="189" mass="19908">GWHSIEFFCPSSGTLSLLPAPVRQGRAHTVGSRKWLHEHVFLGGPSMIIGTGTVETTAGYPLIITHFPDGTRPLCMTCAGTSTGPNRRPAKRKKKPGTKRPRTVRMPSGAKTAPNGKTVRSRTGCGPLRASRSSSPSTSQARRGFKPGNTSCASTASQFFVLFQDFSPLASCGCTCSLVIDSSAAVVTG</sequence>
<dbReference type="EMBL" id="JAQOWY010000531">
    <property type="protein sequence ID" value="KAK1840782.1"/>
    <property type="molecule type" value="Genomic_DNA"/>
</dbReference>
<feature type="region of interest" description="Disordered" evidence="1">
    <location>
        <begin position="78"/>
        <end position="148"/>
    </location>
</feature>
<feature type="non-terminal residue" evidence="2">
    <location>
        <position position="1"/>
    </location>
</feature>
<keyword evidence="3" id="KW-1185">Reference proteome</keyword>
<organism evidence="2 3">
    <name type="scientific">Colletotrichum chrysophilum</name>
    <dbReference type="NCBI Taxonomy" id="1836956"/>
    <lineage>
        <taxon>Eukaryota</taxon>
        <taxon>Fungi</taxon>
        <taxon>Dikarya</taxon>
        <taxon>Ascomycota</taxon>
        <taxon>Pezizomycotina</taxon>
        <taxon>Sordariomycetes</taxon>
        <taxon>Hypocreomycetidae</taxon>
        <taxon>Glomerellales</taxon>
        <taxon>Glomerellaceae</taxon>
        <taxon>Colletotrichum</taxon>
        <taxon>Colletotrichum gloeosporioides species complex</taxon>
    </lineage>
</organism>
<evidence type="ECO:0000313" key="3">
    <source>
        <dbReference type="Proteomes" id="UP001243330"/>
    </source>
</evidence>
<protein>
    <submittedName>
        <fullName evidence="2">Uncharacterized protein</fullName>
    </submittedName>
</protein>
<evidence type="ECO:0000313" key="2">
    <source>
        <dbReference type="EMBL" id="KAK1840782.1"/>
    </source>
</evidence>
<dbReference type="Proteomes" id="UP001243330">
    <property type="component" value="Unassembled WGS sequence"/>
</dbReference>
<accession>A0AAD9EAP8</accession>
<feature type="compositionally biased region" description="Low complexity" evidence="1">
    <location>
        <begin position="129"/>
        <end position="142"/>
    </location>
</feature>
<reference evidence="2" key="1">
    <citation type="submission" date="2023-01" db="EMBL/GenBank/DDBJ databases">
        <title>Colletotrichum chrysophilum M932 genome sequence.</title>
        <authorList>
            <person name="Baroncelli R."/>
        </authorList>
    </citation>
    <scope>NUCLEOTIDE SEQUENCE</scope>
    <source>
        <strain evidence="2">M932</strain>
    </source>
</reference>
<gene>
    <name evidence="2" type="ORF">CCHR01_16600</name>
</gene>
<evidence type="ECO:0000256" key="1">
    <source>
        <dbReference type="SAM" id="MobiDB-lite"/>
    </source>
</evidence>
<comment type="caution">
    <text evidence="2">The sequence shown here is derived from an EMBL/GenBank/DDBJ whole genome shotgun (WGS) entry which is preliminary data.</text>
</comment>
<dbReference type="AlphaFoldDB" id="A0AAD9EAP8"/>